<evidence type="ECO:0000259" key="2">
    <source>
        <dbReference type="Pfam" id="PF13556"/>
    </source>
</evidence>
<dbReference type="Gene3D" id="1.10.10.2840">
    <property type="entry name" value="PucR C-terminal helix-turn-helix domain"/>
    <property type="match status" value="1"/>
</dbReference>
<sequence>MNEQVPRRRTVAPGSPEAATITRLTALVAERLQRRHDEINASMNDAIEHSIADLDDPELRDMLHASVDGNIATILHMLHNDIPVDHAQPATAAIEYAVRLAQRKVPATSLRRAYHFGSDDLLAQIFEEVRTIEVDPDTRLRLLHHLAGWLHSYVDWISRLVLDAYEDERRQMEERSASIAASLVRGVLDDVPGAHHGFAERTGYRLEQQHVAAVMWIAPSNLGVDHTERLRSLAANLAKATGCAGLLFTAVDRSTAWVWFGRGGHGGGLDRSAVDSVLAEDLDTGIALGRLGHDVTGFRASHRQAEAARDVASVARTGRQLTAYGDRAVAVVAMLLTDMDALAAWVADVLGPLAADTEQAERLRGTLLEFLANGGSYQTAAHHLLLHRNTVKYRIERAAALRGRPLDQDRLDLELALEVVRLLGAAVLS</sequence>
<proteinExistence type="inferred from homology"/>
<gene>
    <name evidence="5" type="ORF">EHW97_12050</name>
</gene>
<feature type="domain" description="PucR C-terminal helix-turn-helix" evidence="2">
    <location>
        <begin position="363"/>
        <end position="418"/>
    </location>
</feature>
<dbReference type="Proteomes" id="UP000275225">
    <property type="component" value="Unassembled WGS sequence"/>
</dbReference>
<accession>A0A3N6WLW6</accession>
<dbReference type="InterPro" id="IPR025751">
    <property type="entry name" value="RsbRD_N_dom"/>
</dbReference>
<dbReference type="Pfam" id="PF13556">
    <property type="entry name" value="HTH_30"/>
    <property type="match status" value="1"/>
</dbReference>
<evidence type="ECO:0000256" key="1">
    <source>
        <dbReference type="ARBA" id="ARBA00006754"/>
    </source>
</evidence>
<dbReference type="AlphaFoldDB" id="A0A3N6WLW6"/>
<dbReference type="InterPro" id="IPR051448">
    <property type="entry name" value="CdaR-like_regulators"/>
</dbReference>
<reference evidence="5 6" key="1">
    <citation type="submission" date="2018-11" db="EMBL/GenBank/DDBJ databases">
        <authorList>
            <person name="Li F."/>
        </authorList>
    </citation>
    <scope>NUCLEOTIDE SEQUENCE [LARGE SCALE GENOMIC DNA]</scope>
    <source>
        <strain evidence="5 6">YS17T</strain>
    </source>
</reference>
<protein>
    <submittedName>
        <fullName evidence="5">Polyketide synthase regulator</fullName>
    </submittedName>
</protein>
<dbReference type="PANTHER" id="PTHR33744">
    <property type="entry name" value="CARBOHYDRATE DIACID REGULATOR"/>
    <property type="match status" value="1"/>
</dbReference>
<dbReference type="InterPro" id="IPR041522">
    <property type="entry name" value="CdaR_GGDEF"/>
</dbReference>
<dbReference type="OrthoDB" id="3663486at2"/>
<comment type="similarity">
    <text evidence="1">Belongs to the CdaR family.</text>
</comment>
<keyword evidence="6" id="KW-1185">Reference proteome</keyword>
<organism evidence="5 6">
    <name type="scientific">Aeromicrobium camelliae</name>
    <dbReference type="NCBI Taxonomy" id="1538144"/>
    <lineage>
        <taxon>Bacteria</taxon>
        <taxon>Bacillati</taxon>
        <taxon>Actinomycetota</taxon>
        <taxon>Actinomycetes</taxon>
        <taxon>Propionibacteriales</taxon>
        <taxon>Nocardioidaceae</taxon>
        <taxon>Aeromicrobium</taxon>
    </lineage>
</organism>
<dbReference type="PANTHER" id="PTHR33744:SF1">
    <property type="entry name" value="DNA-BINDING TRANSCRIPTIONAL ACTIVATOR ADER"/>
    <property type="match status" value="1"/>
</dbReference>
<dbReference type="InterPro" id="IPR025736">
    <property type="entry name" value="PucR_C-HTH_dom"/>
</dbReference>
<dbReference type="Pfam" id="PF14361">
    <property type="entry name" value="RsbRD_N"/>
    <property type="match status" value="1"/>
</dbReference>
<dbReference type="Pfam" id="PF17853">
    <property type="entry name" value="GGDEF_2"/>
    <property type="match status" value="1"/>
</dbReference>
<feature type="domain" description="RsbT co-antagonist protein RsbRD N-terminal" evidence="3">
    <location>
        <begin position="39"/>
        <end position="176"/>
    </location>
</feature>
<comment type="caution">
    <text evidence="5">The sequence shown here is derived from an EMBL/GenBank/DDBJ whole genome shotgun (WGS) entry which is preliminary data.</text>
</comment>
<evidence type="ECO:0000313" key="5">
    <source>
        <dbReference type="EMBL" id="RQN02765.1"/>
    </source>
</evidence>
<feature type="domain" description="CdaR GGDEF-like" evidence="4">
    <location>
        <begin position="199"/>
        <end position="311"/>
    </location>
</feature>
<dbReference type="InterPro" id="IPR042070">
    <property type="entry name" value="PucR_C-HTH_sf"/>
</dbReference>
<name>A0A3N6WLW6_9ACTN</name>
<evidence type="ECO:0000259" key="4">
    <source>
        <dbReference type="Pfam" id="PF17853"/>
    </source>
</evidence>
<evidence type="ECO:0000313" key="6">
    <source>
        <dbReference type="Proteomes" id="UP000275225"/>
    </source>
</evidence>
<dbReference type="EMBL" id="RQJX01000017">
    <property type="protein sequence ID" value="RQN02765.1"/>
    <property type="molecule type" value="Genomic_DNA"/>
</dbReference>
<dbReference type="RefSeq" id="WP_124237425.1">
    <property type="nucleotide sequence ID" value="NZ_JBHUFI010000014.1"/>
</dbReference>
<evidence type="ECO:0000259" key="3">
    <source>
        <dbReference type="Pfam" id="PF14361"/>
    </source>
</evidence>